<organism evidence="2 3">
    <name type="scientific">Saccharopolyspora hirsuta</name>
    <dbReference type="NCBI Taxonomy" id="1837"/>
    <lineage>
        <taxon>Bacteria</taxon>
        <taxon>Bacillati</taxon>
        <taxon>Actinomycetota</taxon>
        <taxon>Actinomycetes</taxon>
        <taxon>Pseudonocardiales</taxon>
        <taxon>Pseudonocardiaceae</taxon>
        <taxon>Saccharopolyspora</taxon>
    </lineage>
</organism>
<evidence type="ECO:0000313" key="3">
    <source>
        <dbReference type="Proteomes" id="UP000323946"/>
    </source>
</evidence>
<evidence type="ECO:0000259" key="1">
    <source>
        <dbReference type="Pfam" id="PF04149"/>
    </source>
</evidence>
<dbReference type="InterPro" id="IPR007278">
    <property type="entry name" value="DUF397"/>
</dbReference>
<dbReference type="EMBL" id="VWPH01000016">
    <property type="protein sequence ID" value="KAA5827102.1"/>
    <property type="molecule type" value="Genomic_DNA"/>
</dbReference>
<comment type="caution">
    <text evidence="2">The sequence shown here is derived from an EMBL/GenBank/DDBJ whole genome shotgun (WGS) entry which is preliminary data.</text>
</comment>
<dbReference type="RefSeq" id="WP_150070069.1">
    <property type="nucleotide sequence ID" value="NZ_VWPH01000016.1"/>
</dbReference>
<protein>
    <submittedName>
        <fullName evidence="2">DUF397 domain-containing protein</fullName>
    </submittedName>
</protein>
<evidence type="ECO:0000313" key="2">
    <source>
        <dbReference type="EMBL" id="KAA5827102.1"/>
    </source>
</evidence>
<dbReference type="AlphaFoldDB" id="A0A5M7BC68"/>
<dbReference type="Proteomes" id="UP000323946">
    <property type="component" value="Unassembled WGS sequence"/>
</dbReference>
<sequence length="57" mass="6247">MSERRWQKSSHSNLNGNCVELSSSCGLIRDSKDPGGPRLAVDVAGFLRAVKAGRFER</sequence>
<reference evidence="2 3" key="1">
    <citation type="submission" date="2019-09" db="EMBL/GenBank/DDBJ databases">
        <title>Draft genome sequence of the thermophilic Saccharopolyspora hirsuta VKM Ac-666T.</title>
        <authorList>
            <person name="Lobastova T.G."/>
            <person name="Fokina V."/>
            <person name="Bragin E.Y."/>
            <person name="Shtratnikova V.Y."/>
            <person name="Starodumova I.P."/>
            <person name="Tarlachkov S.V."/>
            <person name="Donova M.V."/>
        </authorList>
    </citation>
    <scope>NUCLEOTIDE SEQUENCE [LARGE SCALE GENOMIC DNA]</scope>
    <source>
        <strain evidence="2 3">VKM Ac-666</strain>
    </source>
</reference>
<dbReference type="OrthoDB" id="3696856at2"/>
<dbReference type="Pfam" id="PF04149">
    <property type="entry name" value="DUF397"/>
    <property type="match status" value="1"/>
</dbReference>
<accession>A0A5M7BC68</accession>
<keyword evidence="3" id="KW-1185">Reference proteome</keyword>
<gene>
    <name evidence="2" type="ORF">F1721_29395</name>
</gene>
<feature type="domain" description="DUF397" evidence="1">
    <location>
        <begin position="5"/>
        <end position="50"/>
    </location>
</feature>
<name>A0A5M7BC68_SACHI</name>
<proteinExistence type="predicted"/>